<sequence length="516" mass="56351">MNPFFTTHEIQNFANHASGDPNPSNHFVLDDQGHSGLGYTPSTVLPPQTGQYGSYGPASHHPVMQHTHTIDTPWRISLPLRPTGAGQSQPVAGSEPERGVPNKQINPNPCEPCRQRRQGCDGGSGKPCINCLTEGRQCDYDDIDLQVRLELVTAEDDEYKMILNLDPALPSSFMSYDMVPIRVRPTEAGLRSPEEAALGKAPVLSHNSSRLSGSPSSHHPELSEHALSHPDRWITSVNDDSGVPAPPSTSSQQSGFNIAPARMHVSLRRDHHNPDMASGPKNGKGQKQRVKLACNFCRYRKLACTEQAGDGAACSNCVKSSQRCVYMPVKGSRVDRQQQRLREYQMRQQLFVHQQQQLQQGYYPHGPHQQQPLPEFQPQMFHNDLAMSPAYPAGIDAAGGRFPEEADVLEQYTTHDPSIVRLDGISGFAPPTWNTADTSIQVGGPPSAMTVPSGASGGFFGLPASHIPPYHTDLANPFEYSVLDHSHALSSAAFSTRTKNTFVPNGFDTGSYAPTQ</sequence>
<protein>
    <submittedName>
        <fullName evidence="1">Uncharacterized protein</fullName>
    </submittedName>
</protein>
<name>A0ACC2V7S2_9TREE</name>
<accession>A0ACC2V7S2</accession>
<gene>
    <name evidence="1" type="ORF">QFC21_005800</name>
</gene>
<reference evidence="1" key="1">
    <citation type="submission" date="2023-04" db="EMBL/GenBank/DDBJ databases">
        <title>Draft Genome sequencing of Naganishia species isolated from polar environments using Oxford Nanopore Technology.</title>
        <authorList>
            <person name="Leo P."/>
            <person name="Venkateswaran K."/>
        </authorList>
    </citation>
    <scope>NUCLEOTIDE SEQUENCE</scope>
    <source>
        <strain evidence="1">MNA-CCFEE 5423</strain>
    </source>
</reference>
<evidence type="ECO:0000313" key="2">
    <source>
        <dbReference type="Proteomes" id="UP001227268"/>
    </source>
</evidence>
<dbReference type="Proteomes" id="UP001227268">
    <property type="component" value="Unassembled WGS sequence"/>
</dbReference>
<comment type="caution">
    <text evidence="1">The sequence shown here is derived from an EMBL/GenBank/DDBJ whole genome shotgun (WGS) entry which is preliminary data.</text>
</comment>
<keyword evidence="2" id="KW-1185">Reference proteome</keyword>
<proteinExistence type="predicted"/>
<evidence type="ECO:0000313" key="1">
    <source>
        <dbReference type="EMBL" id="KAJ9095007.1"/>
    </source>
</evidence>
<dbReference type="EMBL" id="JASBWT010000023">
    <property type="protein sequence ID" value="KAJ9095007.1"/>
    <property type="molecule type" value="Genomic_DNA"/>
</dbReference>
<organism evidence="1 2">
    <name type="scientific">Naganishia friedmannii</name>
    <dbReference type="NCBI Taxonomy" id="89922"/>
    <lineage>
        <taxon>Eukaryota</taxon>
        <taxon>Fungi</taxon>
        <taxon>Dikarya</taxon>
        <taxon>Basidiomycota</taxon>
        <taxon>Agaricomycotina</taxon>
        <taxon>Tremellomycetes</taxon>
        <taxon>Filobasidiales</taxon>
        <taxon>Filobasidiaceae</taxon>
        <taxon>Naganishia</taxon>
    </lineage>
</organism>